<dbReference type="RefSeq" id="WP_204517418.1">
    <property type="nucleotide sequence ID" value="NZ_BAABIN010000038.1"/>
</dbReference>
<evidence type="ECO:0000256" key="2">
    <source>
        <dbReference type="SAM" id="SignalP"/>
    </source>
</evidence>
<dbReference type="InterPro" id="IPR011519">
    <property type="entry name" value="UnbV_ASPIC"/>
</dbReference>
<dbReference type="EMBL" id="JAFBEB010000003">
    <property type="protein sequence ID" value="MBM7589696.1"/>
    <property type="molecule type" value="Genomic_DNA"/>
</dbReference>
<dbReference type="Pfam" id="PF13517">
    <property type="entry name" value="FG-GAP_3"/>
    <property type="match status" value="2"/>
</dbReference>
<comment type="caution">
    <text evidence="4">The sequence shown here is derived from an EMBL/GenBank/DDBJ whole genome shotgun (WGS) entry which is preliminary data.</text>
</comment>
<evidence type="ECO:0000313" key="5">
    <source>
        <dbReference type="Proteomes" id="UP000717624"/>
    </source>
</evidence>
<accession>A0A939BUL4</accession>
<proteinExistence type="predicted"/>
<sequence>MQWRSVSRWCAALLLLVCTACSGSNGEKKKDYGFSYQDITQRAKISFVHEKPVFDQKVANIMPWLQSTGAGVAAADYDLDGYIDLYFVNSRKGSKNALYHNNGDGTFTDVAEQLKLADINHDGVSSSPLWLDYDNSGYPSLFVGQWGKSKLFKNNGDGTFTDITEQAGIQVKGYVSKAISLDYNRDGNLDIYLGCYFHPSHDLWNLKTTKIMHNDFERARNGGSNILLRNNGDGTFTDVSQEMKVADTGWTLATGSADINNDGWPDLYNANDFGPDVLYLNDQGKGFKQLVQHSGIGDDTYKGMNVDFADVFHDGHLSMYVSNVSKERYILEGNQLWHEQADGTFVDRAEEMGVNLAGFSWGARFFDANNSGQLSLMVTNGFLSASKEHDYWFDLGTLATTPSNVIEDAKNWPAFNDKSLSGYESKYLFLNEGGAFTNVAQDVGITFTEDGRGIAVADLLNKGVLDLVFANQGAPARVYKNENRTGNHWIKLKLTGRAPSNRDAVGAKVIFEVSGVKTLVERDGGNSFGGQSDPRIHFGLGKADKVDKITIHWPSGRTEELRDIPADQILEITEAAGPMKEEERK</sequence>
<dbReference type="Gene3D" id="2.130.10.130">
    <property type="entry name" value="Integrin alpha, N-terminal"/>
    <property type="match status" value="1"/>
</dbReference>
<evidence type="ECO:0000256" key="1">
    <source>
        <dbReference type="ARBA" id="ARBA00022729"/>
    </source>
</evidence>
<dbReference type="Pfam" id="PF07593">
    <property type="entry name" value="UnbV_ASPIC"/>
    <property type="match status" value="1"/>
</dbReference>
<keyword evidence="5" id="KW-1185">Reference proteome</keyword>
<organism evidence="4 5">
    <name type="scientific">Brevibacillus fulvus</name>
    <dbReference type="NCBI Taxonomy" id="1125967"/>
    <lineage>
        <taxon>Bacteria</taxon>
        <taxon>Bacillati</taxon>
        <taxon>Bacillota</taxon>
        <taxon>Bacilli</taxon>
        <taxon>Bacillales</taxon>
        <taxon>Paenibacillaceae</taxon>
        <taxon>Brevibacillus</taxon>
    </lineage>
</organism>
<evidence type="ECO:0000259" key="3">
    <source>
        <dbReference type="Pfam" id="PF07593"/>
    </source>
</evidence>
<dbReference type="InterPro" id="IPR013517">
    <property type="entry name" value="FG-GAP"/>
</dbReference>
<dbReference type="PANTHER" id="PTHR16026">
    <property type="entry name" value="CARTILAGE ACIDIC PROTEIN 1"/>
    <property type="match status" value="1"/>
</dbReference>
<dbReference type="SUPFAM" id="SSF69318">
    <property type="entry name" value="Integrin alpha N-terminal domain"/>
    <property type="match status" value="1"/>
</dbReference>
<feature type="chain" id="PRO_5039329656" description="ASPIC/UnbV domain-containing protein" evidence="2">
    <location>
        <begin position="23"/>
        <end position="585"/>
    </location>
</feature>
<name>A0A939BUL4_9BACL</name>
<evidence type="ECO:0000313" key="4">
    <source>
        <dbReference type="EMBL" id="MBM7589696.1"/>
    </source>
</evidence>
<feature type="signal peptide" evidence="2">
    <location>
        <begin position="1"/>
        <end position="22"/>
    </location>
</feature>
<dbReference type="Proteomes" id="UP000717624">
    <property type="component" value="Unassembled WGS sequence"/>
</dbReference>
<keyword evidence="1 2" id="KW-0732">Signal</keyword>
<feature type="domain" description="ASPIC/UnbV" evidence="3">
    <location>
        <begin position="504"/>
        <end position="570"/>
    </location>
</feature>
<protein>
    <recommendedName>
        <fullName evidence="3">ASPIC/UnbV domain-containing protein</fullName>
    </recommendedName>
</protein>
<dbReference type="InterPro" id="IPR027039">
    <property type="entry name" value="Crtac1"/>
</dbReference>
<dbReference type="PANTHER" id="PTHR16026:SF0">
    <property type="entry name" value="CARTILAGE ACIDIC PROTEIN 1"/>
    <property type="match status" value="1"/>
</dbReference>
<dbReference type="InterPro" id="IPR028994">
    <property type="entry name" value="Integrin_alpha_N"/>
</dbReference>
<reference evidence="4" key="1">
    <citation type="submission" date="2021-01" db="EMBL/GenBank/DDBJ databases">
        <title>Genomic Encyclopedia of Type Strains, Phase IV (KMG-IV): sequencing the most valuable type-strain genomes for metagenomic binning, comparative biology and taxonomic classification.</title>
        <authorList>
            <person name="Goeker M."/>
        </authorList>
    </citation>
    <scope>NUCLEOTIDE SEQUENCE</scope>
    <source>
        <strain evidence="4">DSM 25523</strain>
    </source>
</reference>
<gene>
    <name evidence="4" type="ORF">JOD01_001296</name>
</gene>
<dbReference type="AlphaFoldDB" id="A0A939BUL4"/>